<dbReference type="Gene3D" id="1.25.40.1040">
    <property type="match status" value="2"/>
</dbReference>
<evidence type="ECO:0000259" key="6">
    <source>
        <dbReference type="Pfam" id="PF05843"/>
    </source>
</evidence>
<evidence type="ECO:0000313" key="7">
    <source>
        <dbReference type="EMBL" id="TPX52354.1"/>
    </source>
</evidence>
<feature type="region of interest" description="Disordered" evidence="5">
    <location>
        <begin position="85"/>
        <end position="122"/>
    </location>
</feature>
<dbReference type="InterPro" id="IPR008847">
    <property type="entry name" value="Suf"/>
</dbReference>
<comment type="subcellular location">
    <subcellularLocation>
        <location evidence="1">Nucleus</location>
    </subcellularLocation>
</comment>
<keyword evidence="3" id="KW-0539">Nucleus</keyword>
<dbReference type="SUPFAM" id="SSF48452">
    <property type="entry name" value="TPR-like"/>
    <property type="match status" value="2"/>
</dbReference>
<keyword evidence="4" id="KW-0175">Coiled coil</keyword>
<feature type="compositionally biased region" description="Low complexity" evidence="5">
    <location>
        <begin position="1"/>
        <end position="13"/>
    </location>
</feature>
<dbReference type="GO" id="GO:0003729">
    <property type="term" value="F:mRNA binding"/>
    <property type="evidence" value="ECO:0007669"/>
    <property type="project" value="TreeGrafter"/>
</dbReference>
<dbReference type="Gene3D" id="3.80.10.10">
    <property type="entry name" value="Ribonuclease Inhibitor"/>
    <property type="match status" value="3"/>
</dbReference>
<evidence type="ECO:0000256" key="4">
    <source>
        <dbReference type="SAM" id="Coils"/>
    </source>
</evidence>
<dbReference type="Pfam" id="PF05843">
    <property type="entry name" value="Suf"/>
    <property type="match status" value="1"/>
</dbReference>
<dbReference type="InterPro" id="IPR003107">
    <property type="entry name" value="HAT"/>
</dbReference>
<feature type="region of interest" description="Disordered" evidence="5">
    <location>
        <begin position="196"/>
        <end position="239"/>
    </location>
</feature>
<feature type="region of interest" description="Disordered" evidence="5">
    <location>
        <begin position="1395"/>
        <end position="1418"/>
    </location>
</feature>
<protein>
    <recommendedName>
        <fullName evidence="6">Suppressor of forked domain-containing protein</fullName>
    </recommendedName>
</protein>
<dbReference type="InterPro" id="IPR038425">
    <property type="entry name" value="GAT_sf"/>
</dbReference>
<dbReference type="PROSITE" id="PS51450">
    <property type="entry name" value="LRR"/>
    <property type="match status" value="1"/>
</dbReference>
<dbReference type="PANTHER" id="PTHR19980:SF0">
    <property type="entry name" value="CLEAVAGE STIMULATION FACTOR SUBUNIT 3"/>
    <property type="match status" value="1"/>
</dbReference>
<feature type="compositionally biased region" description="Pro residues" evidence="5">
    <location>
        <begin position="1817"/>
        <end position="1827"/>
    </location>
</feature>
<feature type="region of interest" description="Disordered" evidence="5">
    <location>
        <begin position="1783"/>
        <end position="1868"/>
    </location>
</feature>
<keyword evidence="2" id="KW-0677">Repeat</keyword>
<feature type="compositionally biased region" description="Low complexity" evidence="5">
    <location>
        <begin position="882"/>
        <end position="896"/>
    </location>
</feature>
<feature type="region of interest" description="Disordered" evidence="5">
    <location>
        <begin position="1"/>
        <end position="23"/>
    </location>
</feature>
<organism evidence="7 8">
    <name type="scientific">Synchytrium endobioticum</name>
    <dbReference type="NCBI Taxonomy" id="286115"/>
    <lineage>
        <taxon>Eukaryota</taxon>
        <taxon>Fungi</taxon>
        <taxon>Fungi incertae sedis</taxon>
        <taxon>Chytridiomycota</taxon>
        <taxon>Chytridiomycota incertae sedis</taxon>
        <taxon>Chytridiomycetes</taxon>
        <taxon>Synchytriales</taxon>
        <taxon>Synchytriaceae</taxon>
        <taxon>Synchytrium</taxon>
    </lineage>
</organism>
<reference evidence="7 8" key="1">
    <citation type="journal article" date="2019" name="Sci. Rep.">
        <title>Comparative genomics of chytrid fungi reveal insights into the obligate biotrophic and pathogenic lifestyle of Synchytrium endobioticum.</title>
        <authorList>
            <person name="van de Vossenberg B.T.L.H."/>
            <person name="Warris S."/>
            <person name="Nguyen H.D.T."/>
            <person name="van Gent-Pelzer M.P.E."/>
            <person name="Joly D.L."/>
            <person name="van de Geest H.C."/>
            <person name="Bonants P.J.M."/>
            <person name="Smith D.S."/>
            <person name="Levesque C.A."/>
            <person name="van der Lee T.A.J."/>
        </authorList>
    </citation>
    <scope>NUCLEOTIDE SEQUENCE [LARGE SCALE GENOMIC DNA]</scope>
    <source>
        <strain evidence="7 8">MB42</strain>
    </source>
</reference>
<dbReference type="Pfam" id="PF13516">
    <property type="entry name" value="LRR_6"/>
    <property type="match status" value="3"/>
</dbReference>
<feature type="compositionally biased region" description="Low complexity" evidence="5">
    <location>
        <begin position="199"/>
        <end position="214"/>
    </location>
</feature>
<dbReference type="InterPro" id="IPR001611">
    <property type="entry name" value="Leu-rich_rpt"/>
</dbReference>
<feature type="compositionally biased region" description="Basic and acidic residues" evidence="5">
    <location>
        <begin position="1789"/>
        <end position="1815"/>
    </location>
</feature>
<feature type="compositionally biased region" description="Basic and acidic residues" evidence="5">
    <location>
        <begin position="221"/>
        <end position="238"/>
    </location>
</feature>
<dbReference type="SMART" id="SM00386">
    <property type="entry name" value="HAT"/>
    <property type="match status" value="6"/>
</dbReference>
<gene>
    <name evidence="7" type="ORF">SeMB42_g01484</name>
</gene>
<evidence type="ECO:0000313" key="8">
    <source>
        <dbReference type="Proteomes" id="UP000317494"/>
    </source>
</evidence>
<dbReference type="GO" id="GO:0031124">
    <property type="term" value="P:mRNA 3'-end processing"/>
    <property type="evidence" value="ECO:0007669"/>
    <property type="project" value="InterPro"/>
</dbReference>
<feature type="coiled-coil region" evidence="4">
    <location>
        <begin position="707"/>
        <end position="734"/>
    </location>
</feature>
<feature type="domain" description="Suppressor of forked" evidence="6">
    <location>
        <begin position="997"/>
        <end position="1620"/>
    </location>
</feature>
<feature type="region of interest" description="Disordered" evidence="5">
    <location>
        <begin position="850"/>
        <end position="909"/>
    </location>
</feature>
<evidence type="ECO:0000256" key="1">
    <source>
        <dbReference type="ARBA" id="ARBA00004123"/>
    </source>
</evidence>
<evidence type="ECO:0000256" key="2">
    <source>
        <dbReference type="ARBA" id="ARBA00022737"/>
    </source>
</evidence>
<evidence type="ECO:0000256" key="3">
    <source>
        <dbReference type="ARBA" id="ARBA00023242"/>
    </source>
</evidence>
<dbReference type="SMART" id="SM00368">
    <property type="entry name" value="LRR_RI"/>
    <property type="match status" value="8"/>
</dbReference>
<evidence type="ECO:0000256" key="5">
    <source>
        <dbReference type="SAM" id="MobiDB-lite"/>
    </source>
</evidence>
<dbReference type="VEuPathDB" id="FungiDB:SeMB42_g01484"/>
<dbReference type="EMBL" id="QEAN01000038">
    <property type="protein sequence ID" value="TPX52354.1"/>
    <property type="molecule type" value="Genomic_DNA"/>
</dbReference>
<dbReference type="SUPFAM" id="SSF52047">
    <property type="entry name" value="RNI-like"/>
    <property type="match status" value="1"/>
</dbReference>
<name>A0A507DL27_9FUNG</name>
<comment type="caution">
    <text evidence="7">The sequence shown here is derived from an EMBL/GenBank/DDBJ whole genome shotgun (WGS) entry which is preliminary data.</text>
</comment>
<feature type="compositionally biased region" description="Pro residues" evidence="5">
    <location>
        <begin position="90"/>
        <end position="102"/>
    </location>
</feature>
<sequence length="1868" mass="205330">MSLSRSNSTSLSRKPSRSNRISLGRQASADEVFAQLITMGFDIEQSTSAVRVSLAQAAQGHQGVNLLEAALQYLLATSDSETRAVLYSSPPSPKSSTPPPLSSQPVKGILKPSSSPPAIRSTTPSIFKRDWLAKQVDTATSVLSATLGRMRTQAAGVSAATSTSNNMIPSWTSLFGSPPSDIQVLNLALKSTNGHAMMSHTSSAGSLSTLSSSPSNPPSEPDTHTHSREITESHDHSLGKLPRHVRFSFPDITILPQNLPTDDVVYYADEAADTSSDMPGGLSHPMIPLTVNSTDSLARRHAGSSRNVDHSPIQGTRMRDATNRYDADELLLFYQQAASRRSEPILDKLANQLSISGYVTKLDLSGTMLDRKNVASIAELLTEVVGLRQLNLSNCNLDDENLKMLLHAILYRNELPWLSLSENRRLRGNGIKYIAVFIKKTKSLKYLDLSGLNIDRKGLAYINHALTPSDSQPIGPTLEVLKLESCRLKGTILDTLIPGVRRSRLTHLSLRDNKATWEAGQHIADMLISDDDVSPDAGTVTGNASVRKGLSSLDLRGNELRNGIAPICAALNENDTLRELDLRDNKIDGPALDIIASMLRKNAGLRVLDLSGNSLGTDLEGITSLKEAMTQNHDLVELYLANTRIGTEGAIALAEALPLCSKLQRLDVTYNPIDLAGVLGLAISLKHNKSLISLDIVPVLDKPGIKAGEEEAELQRLLSDIREATNRNMELLATRPSQITTADSQGSDKVPESRNVFLADSHSVPTVGTPPRTVNSQHRRSVIDPLQSGREISAGEETADELMRQLYVECQRLQDRLHSLLNGVVDEALTNQILVINDKLLEAMRAYETDVGVRSPPSPRKKHEIRDETPGSGAADGAIPIPSRGSSAPSHGSSKQSQERQNGGVPHSEYGEEVADVNDADSVISESSSDLGTSPTIDTPIGKAALELTFSDPDFASLMEGMSGSHSRSGTETMRDIESFLKENGRGIHSMAEVSSKAAKFRQRIELNKFDTEAWQLLLQDTLSNHSSPAPATRDIFDEFLSQFPTSARHWLQYIDYEVKLSNSASLQNSTLSQHEEDRLPILFAKCLRQVPNVELCKTYINYVRKKNMVPDLDSEALSLARKEVRDAFEFVVNLVGMDKESGGIWMDYLGFIKSAETSGNLYDEQVKMDSLRKIYHRALVIPLNNIETIWKDYDAYEMSLNKLTAKKLLGEKASAYMTARTALRDLKNMFELVERLSKHWLPRPPEWNDRDLGLLQAWKRIIAWERANSLKLDDKGVIHARIVYTFKSALLSLRHYPEIWHDAVQYLVDAGKVTDAEEMLKQGIEAIPSSLLLSFTLSEVEETKKRDPSPIFESLVTTLEAHFDIITKKYDTQKEKLAETLMAKNAAGQESHGVVDLGTDRFPTPTGDLEEGETREVTRSKQVEIDKVIAKEVESARKREYEETRRSLGLVWVVYMRAMRRMQGVRGARAVFARGRKVTYCSYQLFVASALMEYYNTKDAGVAGRIFELGYKTLSEKTDDEMPLFISHYLDFLIQMNDENNTRALFERALALLPVEKSRDIWRKFLDYEIRYGDLGSMQKVAKRKLAAFSGDASPFQALESLAERWSYLDLDPVGDAELGVAAQQAYIAKPLPELSRSTSLTVSALSSAAAAAAAGQSSNLIASPAAASQTRRTLQSVDPDRYPRPDFAKWTAYKEVPIPGSAAAAALQAQEAAKRALATGPTVAVPESVGGLVTQLPASSTYNAPVIPVEAMMELLQIMNVPSAQKLPNMVQVSIGLLTAQPATPPHHMDRDGDRRHAREDGGGRAASYRDRPGSLPPHNKPSPPAYQQRRGGFGRGGGGYAGKRSGDHHDDERSGGYGKRSRRDY</sequence>
<dbReference type="GO" id="GO:0005634">
    <property type="term" value="C:nucleus"/>
    <property type="evidence" value="ECO:0007669"/>
    <property type="project" value="UniProtKB-SubCell"/>
</dbReference>
<dbReference type="InterPro" id="IPR032675">
    <property type="entry name" value="LRR_dom_sf"/>
</dbReference>
<dbReference type="Gene3D" id="1.20.58.160">
    <property type="match status" value="1"/>
</dbReference>
<feature type="compositionally biased region" description="Basic and acidic residues" evidence="5">
    <location>
        <begin position="1847"/>
        <end position="1857"/>
    </location>
</feature>
<keyword evidence="8" id="KW-1185">Reference proteome</keyword>
<feature type="compositionally biased region" description="Gly residues" evidence="5">
    <location>
        <begin position="1834"/>
        <end position="1844"/>
    </location>
</feature>
<dbReference type="SUPFAM" id="SSF89009">
    <property type="entry name" value="GAT-like domain"/>
    <property type="match status" value="1"/>
</dbReference>
<dbReference type="InterPro" id="IPR011990">
    <property type="entry name" value="TPR-like_helical_dom_sf"/>
</dbReference>
<accession>A0A507DL27</accession>
<dbReference type="STRING" id="286115.A0A507DL27"/>
<dbReference type="PANTHER" id="PTHR19980">
    <property type="entry name" value="RNA CLEAVAGE STIMULATION FACTOR"/>
    <property type="match status" value="1"/>
</dbReference>
<proteinExistence type="predicted"/>
<dbReference type="Proteomes" id="UP000317494">
    <property type="component" value="Unassembled WGS sequence"/>
</dbReference>
<dbReference type="InterPro" id="IPR045243">
    <property type="entry name" value="Rna14-like"/>
</dbReference>